<comment type="caution">
    <text evidence="2">The sequence shown here is derived from an EMBL/GenBank/DDBJ whole genome shotgun (WGS) entry which is preliminary data.</text>
</comment>
<evidence type="ECO:0000313" key="2">
    <source>
        <dbReference type="EMBL" id="KAJ1079834.1"/>
    </source>
</evidence>
<gene>
    <name evidence="2" type="ORF">NDU88_000067</name>
</gene>
<evidence type="ECO:0000313" key="3">
    <source>
        <dbReference type="Proteomes" id="UP001066276"/>
    </source>
</evidence>
<sequence length="96" mass="10140">MTLDPSHPPSRSARRSPQRDCKVGAGRTQAASTAEQAFLERTQAYAEVERRRGSSGSSAGSAYHLDAASPDLAMEQVQAILGEGPTVTPQSAEDLL</sequence>
<accession>A0AAV7KPR2</accession>
<feature type="region of interest" description="Disordered" evidence="1">
    <location>
        <begin position="1"/>
        <end position="32"/>
    </location>
</feature>
<dbReference type="Proteomes" id="UP001066276">
    <property type="component" value="Chromosome 12"/>
</dbReference>
<evidence type="ECO:0000256" key="1">
    <source>
        <dbReference type="SAM" id="MobiDB-lite"/>
    </source>
</evidence>
<organism evidence="2 3">
    <name type="scientific">Pleurodeles waltl</name>
    <name type="common">Iberian ribbed newt</name>
    <dbReference type="NCBI Taxonomy" id="8319"/>
    <lineage>
        <taxon>Eukaryota</taxon>
        <taxon>Metazoa</taxon>
        <taxon>Chordata</taxon>
        <taxon>Craniata</taxon>
        <taxon>Vertebrata</taxon>
        <taxon>Euteleostomi</taxon>
        <taxon>Amphibia</taxon>
        <taxon>Batrachia</taxon>
        <taxon>Caudata</taxon>
        <taxon>Salamandroidea</taxon>
        <taxon>Salamandridae</taxon>
        <taxon>Pleurodelinae</taxon>
        <taxon>Pleurodeles</taxon>
    </lineage>
</organism>
<protein>
    <submittedName>
        <fullName evidence="2">Uncharacterized protein</fullName>
    </submittedName>
</protein>
<dbReference type="EMBL" id="JANPWB010000016">
    <property type="protein sequence ID" value="KAJ1079834.1"/>
    <property type="molecule type" value="Genomic_DNA"/>
</dbReference>
<keyword evidence="3" id="KW-1185">Reference proteome</keyword>
<name>A0AAV7KPR2_PLEWA</name>
<dbReference type="AlphaFoldDB" id="A0AAV7KPR2"/>
<reference evidence="2" key="1">
    <citation type="journal article" date="2022" name="bioRxiv">
        <title>Sequencing and chromosome-scale assembly of the giantPleurodeles waltlgenome.</title>
        <authorList>
            <person name="Brown T."/>
            <person name="Elewa A."/>
            <person name="Iarovenko S."/>
            <person name="Subramanian E."/>
            <person name="Araus A.J."/>
            <person name="Petzold A."/>
            <person name="Susuki M."/>
            <person name="Suzuki K.-i.T."/>
            <person name="Hayashi T."/>
            <person name="Toyoda A."/>
            <person name="Oliveira C."/>
            <person name="Osipova E."/>
            <person name="Leigh N.D."/>
            <person name="Simon A."/>
            <person name="Yun M.H."/>
        </authorList>
    </citation>
    <scope>NUCLEOTIDE SEQUENCE</scope>
    <source>
        <strain evidence="2">20211129_DDA</strain>
        <tissue evidence="2">Liver</tissue>
    </source>
</reference>
<proteinExistence type="predicted"/>